<reference evidence="1 2" key="1">
    <citation type="submission" date="2020-09" db="EMBL/GenBank/DDBJ databases">
        <title>De no assembly of potato wild relative species, Solanum commersonii.</title>
        <authorList>
            <person name="Cho K."/>
        </authorList>
    </citation>
    <scope>NUCLEOTIDE SEQUENCE [LARGE SCALE GENOMIC DNA]</scope>
    <source>
        <strain evidence="1">LZ3.2</strain>
        <tissue evidence="1">Leaf</tissue>
    </source>
</reference>
<gene>
    <name evidence="1" type="ORF">H5410_004098</name>
</gene>
<accession>A0A9J6B6F5</accession>
<dbReference type="Proteomes" id="UP000824120">
    <property type="component" value="Chromosome 1"/>
</dbReference>
<evidence type="ECO:0000313" key="2">
    <source>
        <dbReference type="Proteomes" id="UP000824120"/>
    </source>
</evidence>
<keyword evidence="2" id="KW-1185">Reference proteome</keyword>
<dbReference type="AlphaFoldDB" id="A0A9J6B6F5"/>
<proteinExistence type="predicted"/>
<comment type="caution">
    <text evidence="1">The sequence shown here is derived from an EMBL/GenBank/DDBJ whole genome shotgun (WGS) entry which is preliminary data.</text>
</comment>
<protein>
    <submittedName>
        <fullName evidence="1">Uncharacterized protein</fullName>
    </submittedName>
</protein>
<organism evidence="1 2">
    <name type="scientific">Solanum commersonii</name>
    <name type="common">Commerson's wild potato</name>
    <name type="synonym">Commerson's nightshade</name>
    <dbReference type="NCBI Taxonomy" id="4109"/>
    <lineage>
        <taxon>Eukaryota</taxon>
        <taxon>Viridiplantae</taxon>
        <taxon>Streptophyta</taxon>
        <taxon>Embryophyta</taxon>
        <taxon>Tracheophyta</taxon>
        <taxon>Spermatophyta</taxon>
        <taxon>Magnoliopsida</taxon>
        <taxon>eudicotyledons</taxon>
        <taxon>Gunneridae</taxon>
        <taxon>Pentapetalae</taxon>
        <taxon>asterids</taxon>
        <taxon>lamiids</taxon>
        <taxon>Solanales</taxon>
        <taxon>Solanaceae</taxon>
        <taxon>Solanoideae</taxon>
        <taxon>Solaneae</taxon>
        <taxon>Solanum</taxon>
    </lineage>
</organism>
<evidence type="ECO:0000313" key="1">
    <source>
        <dbReference type="EMBL" id="KAG5632381.1"/>
    </source>
</evidence>
<sequence length="34" mass="3980">MDNCNLHLIRSSMLLVMMLKKLDFGQKKMALLEN</sequence>
<dbReference type="EMBL" id="JACXVP010000001">
    <property type="protein sequence ID" value="KAG5632381.1"/>
    <property type="molecule type" value="Genomic_DNA"/>
</dbReference>
<name>A0A9J6B6F5_SOLCO</name>